<organism evidence="2 3">
    <name type="scientific">Dendrobium chrysotoxum</name>
    <name type="common">Orchid</name>
    <dbReference type="NCBI Taxonomy" id="161865"/>
    <lineage>
        <taxon>Eukaryota</taxon>
        <taxon>Viridiplantae</taxon>
        <taxon>Streptophyta</taxon>
        <taxon>Embryophyta</taxon>
        <taxon>Tracheophyta</taxon>
        <taxon>Spermatophyta</taxon>
        <taxon>Magnoliopsida</taxon>
        <taxon>Liliopsida</taxon>
        <taxon>Asparagales</taxon>
        <taxon>Orchidaceae</taxon>
        <taxon>Epidendroideae</taxon>
        <taxon>Malaxideae</taxon>
        <taxon>Dendrobiinae</taxon>
        <taxon>Dendrobium</taxon>
    </lineage>
</organism>
<feature type="compositionally biased region" description="Basic residues" evidence="1">
    <location>
        <begin position="52"/>
        <end position="63"/>
    </location>
</feature>
<comment type="caution">
    <text evidence="2">The sequence shown here is derived from an EMBL/GenBank/DDBJ whole genome shotgun (WGS) entry which is preliminary data.</text>
</comment>
<keyword evidence="3" id="KW-1185">Reference proteome</keyword>
<evidence type="ECO:0000313" key="3">
    <source>
        <dbReference type="Proteomes" id="UP000775213"/>
    </source>
</evidence>
<name>A0AAV7G5C4_DENCH</name>
<feature type="region of interest" description="Disordered" evidence="1">
    <location>
        <begin position="44"/>
        <end position="63"/>
    </location>
</feature>
<evidence type="ECO:0000313" key="2">
    <source>
        <dbReference type="EMBL" id="KAH0451422.1"/>
    </source>
</evidence>
<sequence>MQSRSPGVLNSLQNLNLVKERSKQTNAMNGTILTFDRSIRMQRTSRVQRTTKATRRAQRMMEG</sequence>
<dbReference type="AlphaFoldDB" id="A0AAV7G5C4"/>
<gene>
    <name evidence="2" type="ORF">IEQ34_018721</name>
</gene>
<proteinExistence type="predicted"/>
<dbReference type="Proteomes" id="UP000775213">
    <property type="component" value="Unassembled WGS sequence"/>
</dbReference>
<reference evidence="2 3" key="1">
    <citation type="journal article" date="2021" name="Hortic Res">
        <title>Chromosome-scale assembly of the Dendrobium chrysotoxum genome enhances the understanding of orchid evolution.</title>
        <authorList>
            <person name="Zhang Y."/>
            <person name="Zhang G.Q."/>
            <person name="Zhang D."/>
            <person name="Liu X.D."/>
            <person name="Xu X.Y."/>
            <person name="Sun W.H."/>
            <person name="Yu X."/>
            <person name="Zhu X."/>
            <person name="Wang Z.W."/>
            <person name="Zhao X."/>
            <person name="Zhong W.Y."/>
            <person name="Chen H."/>
            <person name="Yin W.L."/>
            <person name="Huang T."/>
            <person name="Niu S.C."/>
            <person name="Liu Z.J."/>
        </authorList>
    </citation>
    <scope>NUCLEOTIDE SEQUENCE [LARGE SCALE GENOMIC DNA]</scope>
    <source>
        <strain evidence="2">Lindl</strain>
    </source>
</reference>
<evidence type="ECO:0000256" key="1">
    <source>
        <dbReference type="SAM" id="MobiDB-lite"/>
    </source>
</evidence>
<dbReference type="EMBL" id="JAGFBR010000017">
    <property type="protein sequence ID" value="KAH0451422.1"/>
    <property type="molecule type" value="Genomic_DNA"/>
</dbReference>
<accession>A0AAV7G5C4</accession>
<protein>
    <submittedName>
        <fullName evidence="2">Uncharacterized protein</fullName>
    </submittedName>
</protein>